<proteinExistence type="inferred from homology"/>
<sequence length="131" mass="15345">MMRMKMKIRELHEKSVKMEINLQFVEVMRVELMRVCADIKDLNGAKQEHTTEIQGMTEDLKMMNTDLQQTPTINAEIENLRQELQRSRAAIEDENEVDTQSELERSIGEGGRKNGEPIIEDLQRRNHSHRV</sequence>
<name>A0A484LWS1_9ASTE</name>
<evidence type="ECO:0000256" key="5">
    <source>
        <dbReference type="ARBA" id="ARBA00023089"/>
    </source>
</evidence>
<evidence type="ECO:0000256" key="6">
    <source>
        <dbReference type="SAM" id="MobiDB-lite"/>
    </source>
</evidence>
<evidence type="ECO:0000313" key="7">
    <source>
        <dbReference type="EMBL" id="VFQ80699.1"/>
    </source>
</evidence>
<dbReference type="EMBL" id="OOIL02002157">
    <property type="protein sequence ID" value="VFQ80699.1"/>
    <property type="molecule type" value="Genomic_DNA"/>
</dbReference>
<evidence type="ECO:0000256" key="4">
    <source>
        <dbReference type="ARBA" id="ARBA00023054"/>
    </source>
</evidence>
<keyword evidence="4" id="KW-0175">Coiled coil</keyword>
<dbReference type="AlphaFoldDB" id="A0A484LWS1"/>
<comment type="similarity">
    <text evidence="1">Belongs to the FLX family.</text>
</comment>
<keyword evidence="5" id="KW-0287">Flowering</keyword>
<evidence type="ECO:0000256" key="2">
    <source>
        <dbReference type="ARBA" id="ARBA00022473"/>
    </source>
</evidence>
<reference evidence="7 8" key="1">
    <citation type="submission" date="2018-04" db="EMBL/GenBank/DDBJ databases">
        <authorList>
            <person name="Vogel A."/>
        </authorList>
    </citation>
    <scope>NUCLEOTIDE SEQUENCE [LARGE SCALE GENOMIC DNA]</scope>
</reference>
<dbReference type="OrthoDB" id="1928946at2759"/>
<feature type="region of interest" description="Disordered" evidence="6">
    <location>
        <begin position="87"/>
        <end position="131"/>
    </location>
</feature>
<feature type="compositionally biased region" description="Basic and acidic residues" evidence="6">
    <location>
        <begin position="102"/>
        <end position="115"/>
    </location>
</feature>
<evidence type="ECO:0000313" key="8">
    <source>
        <dbReference type="Proteomes" id="UP000595140"/>
    </source>
</evidence>
<dbReference type="GO" id="GO:0030154">
    <property type="term" value="P:cell differentiation"/>
    <property type="evidence" value="ECO:0007669"/>
    <property type="project" value="UniProtKB-KW"/>
</dbReference>
<keyword evidence="2" id="KW-0217">Developmental protein</keyword>
<organism evidence="7 8">
    <name type="scientific">Cuscuta campestris</name>
    <dbReference type="NCBI Taxonomy" id="132261"/>
    <lineage>
        <taxon>Eukaryota</taxon>
        <taxon>Viridiplantae</taxon>
        <taxon>Streptophyta</taxon>
        <taxon>Embryophyta</taxon>
        <taxon>Tracheophyta</taxon>
        <taxon>Spermatophyta</taxon>
        <taxon>Magnoliopsida</taxon>
        <taxon>eudicotyledons</taxon>
        <taxon>Gunneridae</taxon>
        <taxon>Pentapetalae</taxon>
        <taxon>asterids</taxon>
        <taxon>lamiids</taxon>
        <taxon>Solanales</taxon>
        <taxon>Convolvulaceae</taxon>
        <taxon>Cuscuteae</taxon>
        <taxon>Cuscuta</taxon>
        <taxon>Cuscuta subgen. Grammica</taxon>
        <taxon>Cuscuta sect. Cleistogrammica</taxon>
    </lineage>
</organism>
<dbReference type="PANTHER" id="PTHR33405">
    <property type="entry name" value="PROTEIN FLX-LIKE 2"/>
    <property type="match status" value="1"/>
</dbReference>
<evidence type="ECO:0000256" key="1">
    <source>
        <dbReference type="ARBA" id="ARBA00005405"/>
    </source>
</evidence>
<keyword evidence="3" id="KW-0221">Differentiation</keyword>
<accession>A0A484LWS1</accession>
<dbReference type="Proteomes" id="UP000595140">
    <property type="component" value="Unassembled WGS sequence"/>
</dbReference>
<dbReference type="InterPro" id="IPR040353">
    <property type="entry name" value="FLX/FLX-like"/>
</dbReference>
<protein>
    <submittedName>
        <fullName evidence="7">Uncharacterized protein</fullName>
    </submittedName>
</protein>
<feature type="compositionally biased region" description="Acidic residues" evidence="6">
    <location>
        <begin position="92"/>
        <end position="101"/>
    </location>
</feature>
<dbReference type="PANTHER" id="PTHR33405:SF7">
    <property type="entry name" value="PROTEIN FLX-LIKE 1"/>
    <property type="match status" value="1"/>
</dbReference>
<dbReference type="GO" id="GO:0009908">
    <property type="term" value="P:flower development"/>
    <property type="evidence" value="ECO:0007669"/>
    <property type="project" value="UniProtKB-KW"/>
</dbReference>
<evidence type="ECO:0000256" key="3">
    <source>
        <dbReference type="ARBA" id="ARBA00022782"/>
    </source>
</evidence>
<keyword evidence="8" id="KW-1185">Reference proteome</keyword>
<gene>
    <name evidence="7" type="ORF">CCAM_LOCUS22475</name>
</gene>